<proteinExistence type="predicted"/>
<dbReference type="Proteomes" id="UP000664628">
    <property type="component" value="Unassembled WGS sequence"/>
</dbReference>
<evidence type="ECO:0000313" key="4">
    <source>
        <dbReference type="EMBL" id="MBO0951135.1"/>
    </source>
</evidence>
<keyword evidence="3" id="KW-1133">Transmembrane helix</keyword>
<evidence type="ECO:0000313" key="5">
    <source>
        <dbReference type="Proteomes" id="UP000664628"/>
    </source>
</evidence>
<sequence>MQSDFHHGYDSGHDQAERDHFESYVSSQENETFLASQLARCQRDLDHLDATIANTADQRQSLEKQRDMHLTVISSLSGRVARLREQLALLHAEQSDLRARRKANVPEYSLIGGLFFVVAGLSFVFGDLIISHEIVAYALNIRDNMEAWAFAFGLAMVTVLLKPAYDRLLERPYQADPAKNQVRYERFKLSLAVFALITLAVLGWFRYEAYRTDQLKAAINRSIRQLQEQATPLDGSTAPVDAAILAKIEQQLQQSGELNVALVSSPWAMLSFVLSGLLFALAGAVCLGIGLPVLSVFWFRWLQADRRLWVLRRREKLLLRELDPAEQTLNEHAMQQQLIEKQLDNLPNAEVVQQQRTQLLTLITELGNEHRLALTDRRIAQYNDGYTAGSADRQSQSGPSNRSAQLRPHQAIRQLLRNGFDANH</sequence>
<evidence type="ECO:0000256" key="3">
    <source>
        <dbReference type="SAM" id="Phobius"/>
    </source>
</evidence>
<feature type="region of interest" description="Disordered" evidence="2">
    <location>
        <begin position="387"/>
        <end position="408"/>
    </location>
</feature>
<evidence type="ECO:0000256" key="1">
    <source>
        <dbReference type="SAM" id="Coils"/>
    </source>
</evidence>
<evidence type="ECO:0000256" key="2">
    <source>
        <dbReference type="SAM" id="MobiDB-lite"/>
    </source>
</evidence>
<organism evidence="4 5">
    <name type="scientific">Fibrella forsythiae</name>
    <dbReference type="NCBI Taxonomy" id="2817061"/>
    <lineage>
        <taxon>Bacteria</taxon>
        <taxon>Pseudomonadati</taxon>
        <taxon>Bacteroidota</taxon>
        <taxon>Cytophagia</taxon>
        <taxon>Cytophagales</taxon>
        <taxon>Spirosomataceae</taxon>
        <taxon>Fibrella</taxon>
    </lineage>
</organism>
<keyword evidence="3" id="KW-0472">Membrane</keyword>
<protein>
    <submittedName>
        <fullName evidence="4">Uncharacterized protein</fullName>
    </submittedName>
</protein>
<keyword evidence="3" id="KW-0812">Transmembrane</keyword>
<feature type="coiled-coil region" evidence="1">
    <location>
        <begin position="45"/>
        <end position="100"/>
    </location>
</feature>
<feature type="transmembrane region" description="Helical" evidence="3">
    <location>
        <begin position="267"/>
        <end position="299"/>
    </location>
</feature>
<reference evidence="4 5" key="1">
    <citation type="submission" date="2021-03" db="EMBL/GenBank/DDBJ databases">
        <title>Fibrella sp. HMF5405 genome sequencing and assembly.</title>
        <authorList>
            <person name="Kang H."/>
            <person name="Kim H."/>
            <person name="Bae S."/>
            <person name="Joh K."/>
        </authorList>
    </citation>
    <scope>NUCLEOTIDE SEQUENCE [LARGE SCALE GENOMIC DNA]</scope>
    <source>
        <strain evidence="4 5">HMF5405</strain>
    </source>
</reference>
<feature type="transmembrane region" description="Helical" evidence="3">
    <location>
        <begin position="108"/>
        <end position="135"/>
    </location>
</feature>
<keyword evidence="1" id="KW-0175">Coiled coil</keyword>
<accession>A0ABS3JMA8</accession>
<dbReference type="RefSeq" id="WP_207331090.1">
    <property type="nucleotide sequence ID" value="NZ_JAFMYW010000007.1"/>
</dbReference>
<keyword evidence="5" id="KW-1185">Reference proteome</keyword>
<feature type="transmembrane region" description="Helical" evidence="3">
    <location>
        <begin position="147"/>
        <end position="165"/>
    </location>
</feature>
<dbReference type="EMBL" id="JAFMYW010000007">
    <property type="protein sequence ID" value="MBO0951135.1"/>
    <property type="molecule type" value="Genomic_DNA"/>
</dbReference>
<gene>
    <name evidence="4" type="ORF">J2I46_21295</name>
</gene>
<comment type="caution">
    <text evidence="4">The sequence shown here is derived from an EMBL/GenBank/DDBJ whole genome shotgun (WGS) entry which is preliminary data.</text>
</comment>
<name>A0ABS3JMA8_9BACT</name>
<feature type="transmembrane region" description="Helical" evidence="3">
    <location>
        <begin position="186"/>
        <end position="205"/>
    </location>
</feature>
<feature type="compositionally biased region" description="Polar residues" evidence="2">
    <location>
        <begin position="392"/>
        <end position="404"/>
    </location>
</feature>